<dbReference type="AlphaFoldDB" id="Q95XA1"/>
<dbReference type="RefSeq" id="NP_740917.1">
    <property type="nucleotide sequence ID" value="NM_170922.1"/>
</dbReference>
<evidence type="ECO:0000256" key="1">
    <source>
        <dbReference type="SAM" id="MobiDB-lite"/>
    </source>
</evidence>
<dbReference type="InParanoid" id="Q95XA1"/>
<evidence type="ECO:0000313" key="4">
    <source>
        <dbReference type="WormBase" id="Y37F4.2"/>
    </source>
</evidence>
<dbReference type="GeneID" id="260018"/>
<protein>
    <submittedName>
        <fullName evidence="2">Sec-independent protein translocase protein TatA</fullName>
    </submittedName>
</protein>
<keyword evidence="3" id="KW-1185">Reference proteome</keyword>
<evidence type="ECO:0000313" key="3">
    <source>
        <dbReference type="Proteomes" id="UP000001940"/>
    </source>
</evidence>
<feature type="compositionally biased region" description="Acidic residues" evidence="1">
    <location>
        <begin position="60"/>
        <end position="76"/>
    </location>
</feature>
<dbReference type="PaxDb" id="6239-Y37F4.2"/>
<gene>
    <name evidence="2" type="ORF">CELE_Y37F4.2</name>
    <name evidence="2 4" type="ORF">Y37F4.2</name>
</gene>
<organism evidence="2 3">
    <name type="scientific">Caenorhabditis elegans</name>
    <dbReference type="NCBI Taxonomy" id="6239"/>
    <lineage>
        <taxon>Eukaryota</taxon>
        <taxon>Metazoa</taxon>
        <taxon>Ecdysozoa</taxon>
        <taxon>Nematoda</taxon>
        <taxon>Chromadorea</taxon>
        <taxon>Rhabditida</taxon>
        <taxon>Rhabditina</taxon>
        <taxon>Rhabditomorpha</taxon>
        <taxon>Rhabditoidea</taxon>
        <taxon>Rhabditidae</taxon>
        <taxon>Peloderinae</taxon>
        <taxon>Caenorhabditis</taxon>
    </lineage>
</organism>
<feature type="region of interest" description="Disordered" evidence="1">
    <location>
        <begin position="54"/>
        <end position="76"/>
    </location>
</feature>
<dbReference type="KEGG" id="cel:CELE_Y37F4.2"/>
<proteinExistence type="predicted"/>
<dbReference type="UCSC" id="Y37F4.2">
    <property type="organism name" value="c. elegans"/>
</dbReference>
<dbReference type="EMBL" id="BX284601">
    <property type="protein sequence ID" value="CCD66822.1"/>
    <property type="molecule type" value="Genomic_DNA"/>
</dbReference>
<dbReference type="HOGENOM" id="CLU_2656693_0_0_1"/>
<dbReference type="Proteomes" id="UP000001940">
    <property type="component" value="Chromosome I"/>
</dbReference>
<reference evidence="2 3" key="1">
    <citation type="journal article" date="1998" name="Science">
        <title>Genome sequence of the nematode C. elegans: a platform for investigating biology.</title>
        <authorList>
            <consortium name="The C. elegans sequencing consortium"/>
            <person name="Sulson J.E."/>
            <person name="Waterston R."/>
        </authorList>
    </citation>
    <scope>NUCLEOTIDE SEQUENCE [LARGE SCALE GENOMIC DNA]</scope>
    <source>
        <strain evidence="2 3">Bristol N2</strain>
    </source>
</reference>
<dbReference type="AGR" id="WB:WBGene00021383"/>
<dbReference type="Bgee" id="WBGene00021383">
    <property type="expression patterns" value="Expressed in embryo and 1 other cell type or tissue"/>
</dbReference>
<dbReference type="CTD" id="260018"/>
<accession>Q95XA1</accession>
<dbReference type="SMR" id="Q95XA1"/>
<sequence length="76" mass="8600">MLFIGIHSLLFRENWSKVGGVEYEGNLKIKVEVVGNKAKLSENEIEQIRKIAELMGNPTEPDEVSDEKDDSSESDY</sequence>
<name>Q95XA1_CAEEL</name>
<evidence type="ECO:0000313" key="2">
    <source>
        <dbReference type="EMBL" id="CCD66822.1"/>
    </source>
</evidence>
<dbReference type="WormBase" id="Y37F4.2">
    <property type="protein sequence ID" value="CE29850"/>
    <property type="gene ID" value="WBGene00021383"/>
</dbReference>